<accession>A0ABW9HP19</accession>
<proteinExistence type="predicted"/>
<name>A0ABW9HP19_9ACTN</name>
<dbReference type="EMBL" id="JBJVNI010000007">
    <property type="protein sequence ID" value="MFM9609819.1"/>
    <property type="molecule type" value="Genomic_DNA"/>
</dbReference>
<comment type="caution">
    <text evidence="1">The sequence shown here is derived from an EMBL/GenBank/DDBJ whole genome shotgun (WGS) entry which is preliminary data.</text>
</comment>
<evidence type="ECO:0000313" key="2">
    <source>
        <dbReference type="Proteomes" id="UP001631957"/>
    </source>
</evidence>
<evidence type="ECO:0008006" key="3">
    <source>
        <dbReference type="Google" id="ProtNLM"/>
    </source>
</evidence>
<protein>
    <recommendedName>
        <fullName evidence="3">Secreted protein</fullName>
    </recommendedName>
</protein>
<dbReference type="Proteomes" id="UP001631957">
    <property type="component" value="Unassembled WGS sequence"/>
</dbReference>
<evidence type="ECO:0000313" key="1">
    <source>
        <dbReference type="EMBL" id="MFM9609819.1"/>
    </source>
</evidence>
<gene>
    <name evidence="1" type="ORF">ACKI18_14015</name>
</gene>
<dbReference type="RefSeq" id="WP_409121421.1">
    <property type="nucleotide sequence ID" value="NZ_JBJVNI010000007.1"/>
</dbReference>
<keyword evidence="2" id="KW-1185">Reference proteome</keyword>
<sequence length="334" mass="36004">MTGSEPPPEVPPPANGSPFLEDVIAGVAPDADHADPVRRRRRLVVGLGWSALAAMLTLFTAKGCDWLTAEHDARVADEAEDKADRQGPAFSASVRPDTEYAEAMLFSTPFSAEDKAELLRTQKGHGTVEPFLDSPLTPFLKAHHGRGAFFGDRGLAKHGSNPDYTYAEAWLVDILSDRQASLSITGLRVKGLSCTPAQARNVIEIEEQAGGSYEGMFFDLTRSPATALITGEEGNYGEPFFSRRKIDLGNGAAPMGLRVQVTSGTKDCTWKAFEATYVDSTGRHTQDITNNGEDFHVHGIAAPPEGIFEVSSSGPFVKECRILAGGRYHCPVPE</sequence>
<organism evidence="1 2">
    <name type="scientific">Streptomyces niveiscabiei</name>
    <dbReference type="NCBI Taxonomy" id="164115"/>
    <lineage>
        <taxon>Bacteria</taxon>
        <taxon>Bacillati</taxon>
        <taxon>Actinomycetota</taxon>
        <taxon>Actinomycetes</taxon>
        <taxon>Kitasatosporales</taxon>
        <taxon>Streptomycetaceae</taxon>
        <taxon>Streptomyces</taxon>
    </lineage>
</organism>
<reference evidence="1 2" key="1">
    <citation type="submission" date="2024-12" db="EMBL/GenBank/DDBJ databases">
        <title>Forecasting of Potato common scab and diversities of Pathogenic streptomyces spp. in china.</title>
        <authorList>
            <person name="Handique U."/>
            <person name="Wu J."/>
        </authorList>
    </citation>
    <scope>NUCLEOTIDE SEQUENCE [LARGE SCALE GENOMIC DNA]</scope>
    <source>
        <strain evidence="1 2">ZRIMU1530</strain>
    </source>
</reference>